<proteinExistence type="predicted"/>
<evidence type="ECO:0000256" key="1">
    <source>
        <dbReference type="SAM" id="MobiDB-lite"/>
    </source>
</evidence>
<protein>
    <submittedName>
        <fullName evidence="2">Uncharacterized protein</fullName>
    </submittedName>
</protein>
<dbReference type="Proteomes" id="UP001346149">
    <property type="component" value="Unassembled WGS sequence"/>
</dbReference>
<dbReference type="EMBL" id="JAXQNO010000013">
    <property type="protein sequence ID" value="KAK4786262.1"/>
    <property type="molecule type" value="Genomic_DNA"/>
</dbReference>
<evidence type="ECO:0000313" key="2">
    <source>
        <dbReference type="EMBL" id="KAK4786262.1"/>
    </source>
</evidence>
<keyword evidence="3" id="KW-1185">Reference proteome</keyword>
<evidence type="ECO:0000313" key="3">
    <source>
        <dbReference type="Proteomes" id="UP001346149"/>
    </source>
</evidence>
<reference evidence="2 3" key="1">
    <citation type="journal article" date="2023" name="Hortic Res">
        <title>Pangenome of water caltrop reveals structural variations and asymmetric subgenome divergence after allopolyploidization.</title>
        <authorList>
            <person name="Zhang X."/>
            <person name="Chen Y."/>
            <person name="Wang L."/>
            <person name="Yuan Y."/>
            <person name="Fang M."/>
            <person name="Shi L."/>
            <person name="Lu R."/>
            <person name="Comes H.P."/>
            <person name="Ma Y."/>
            <person name="Chen Y."/>
            <person name="Huang G."/>
            <person name="Zhou Y."/>
            <person name="Zheng Z."/>
            <person name="Qiu Y."/>
        </authorList>
    </citation>
    <scope>NUCLEOTIDE SEQUENCE [LARGE SCALE GENOMIC DNA]</scope>
    <source>
        <strain evidence="2">F231</strain>
    </source>
</reference>
<comment type="caution">
    <text evidence="2">The sequence shown here is derived from an EMBL/GenBank/DDBJ whole genome shotgun (WGS) entry which is preliminary data.</text>
</comment>
<sequence length="247" mass="27177">MLYCFLRSNYCDGVNSTSTTSSTRMNTSFWGSRASCSTIPKSAQIMNRANGSIDWEIPHSTNRLSAVGANNKKCTTSAQSSSPPASQLSCQHQKTSRSRRTNLGPSISSNHEVSPLDTVLGILQHFSDNSPQLVKLKGDLLSSSTLSEGEDSGAGEIKSRDRFKGVLLQLGHFCRCMLRSLAMRKQESSLELLDLALAKQKGFLYLKDAWLLIPKEGSSINADDELRMGAYESPMNQKKNWSVMGTW</sequence>
<dbReference type="AlphaFoldDB" id="A0AAN7LUJ9"/>
<accession>A0AAN7LUJ9</accession>
<dbReference type="PANTHER" id="PTHR31115:SF3">
    <property type="entry name" value="EXPRESSED PROTEIN"/>
    <property type="match status" value="1"/>
</dbReference>
<feature type="compositionally biased region" description="Low complexity" evidence="1">
    <location>
        <begin position="75"/>
        <end position="87"/>
    </location>
</feature>
<feature type="region of interest" description="Disordered" evidence="1">
    <location>
        <begin position="72"/>
        <end position="110"/>
    </location>
</feature>
<name>A0AAN7LUJ9_TRANT</name>
<feature type="compositionally biased region" description="Polar residues" evidence="1">
    <location>
        <begin position="101"/>
        <end position="110"/>
    </location>
</feature>
<organism evidence="2 3">
    <name type="scientific">Trapa natans</name>
    <name type="common">Water chestnut</name>
    <dbReference type="NCBI Taxonomy" id="22666"/>
    <lineage>
        <taxon>Eukaryota</taxon>
        <taxon>Viridiplantae</taxon>
        <taxon>Streptophyta</taxon>
        <taxon>Embryophyta</taxon>
        <taxon>Tracheophyta</taxon>
        <taxon>Spermatophyta</taxon>
        <taxon>Magnoliopsida</taxon>
        <taxon>eudicotyledons</taxon>
        <taxon>Gunneridae</taxon>
        <taxon>Pentapetalae</taxon>
        <taxon>rosids</taxon>
        <taxon>malvids</taxon>
        <taxon>Myrtales</taxon>
        <taxon>Lythraceae</taxon>
        <taxon>Trapa</taxon>
    </lineage>
</organism>
<dbReference type="PANTHER" id="PTHR31115">
    <property type="entry name" value="OS05G0107300 PROTEIN"/>
    <property type="match status" value="1"/>
</dbReference>
<gene>
    <name evidence="2" type="ORF">SAY86_002951</name>
</gene>